<dbReference type="Pfam" id="PF03466">
    <property type="entry name" value="LysR_substrate"/>
    <property type="match status" value="1"/>
</dbReference>
<evidence type="ECO:0000256" key="4">
    <source>
        <dbReference type="ARBA" id="ARBA00023163"/>
    </source>
</evidence>
<proteinExistence type="inferred from homology"/>
<keyword evidence="3" id="KW-0238">DNA-binding</keyword>
<evidence type="ECO:0000256" key="3">
    <source>
        <dbReference type="ARBA" id="ARBA00023125"/>
    </source>
</evidence>
<comment type="similarity">
    <text evidence="1">Belongs to the LysR transcriptional regulatory family.</text>
</comment>
<protein>
    <submittedName>
        <fullName evidence="6">LysR family transcriptional regulator</fullName>
    </submittedName>
</protein>
<reference evidence="6 7" key="1">
    <citation type="submission" date="2017-03" db="EMBL/GenBank/DDBJ databases">
        <title>Genome analysis of Rhizobial strains effectives or ineffectives for nitrogen fixation isolated from bean seeds.</title>
        <authorList>
            <person name="Peralta H."/>
            <person name="Aguilar-Vera A."/>
            <person name="Mora Y."/>
            <person name="Vargas-Lagunas C."/>
            <person name="Girard L."/>
            <person name="Mora J."/>
        </authorList>
    </citation>
    <scope>NUCLEOTIDE SEQUENCE [LARGE SCALE GENOMIC DNA]</scope>
    <source>
        <strain evidence="6 7">CCGM3</strain>
    </source>
</reference>
<dbReference type="Gene3D" id="1.10.10.10">
    <property type="entry name" value="Winged helix-like DNA-binding domain superfamily/Winged helix DNA-binding domain"/>
    <property type="match status" value="1"/>
</dbReference>
<gene>
    <name evidence="6" type="ORF">B5K06_15735</name>
</gene>
<dbReference type="PANTHER" id="PTHR30419:SF2">
    <property type="entry name" value="LYSR FAMILY TRANSCRIPTIONAL REGULATOR"/>
    <property type="match status" value="1"/>
</dbReference>
<dbReference type="CDD" id="cd08421">
    <property type="entry name" value="PBP2_LTTR_like_1"/>
    <property type="match status" value="1"/>
</dbReference>
<dbReference type="AlphaFoldDB" id="A0A370KNJ0"/>
<keyword evidence="2" id="KW-0805">Transcription regulation</keyword>
<dbReference type="InterPro" id="IPR036390">
    <property type="entry name" value="WH_DNA-bd_sf"/>
</dbReference>
<dbReference type="OrthoDB" id="9785974at2"/>
<keyword evidence="4" id="KW-0804">Transcription</keyword>
<organism evidence="6 7">
    <name type="scientific">Rhizobium grahamii</name>
    <dbReference type="NCBI Taxonomy" id="1120045"/>
    <lineage>
        <taxon>Bacteria</taxon>
        <taxon>Pseudomonadati</taxon>
        <taxon>Pseudomonadota</taxon>
        <taxon>Alphaproteobacteria</taxon>
        <taxon>Hyphomicrobiales</taxon>
        <taxon>Rhizobiaceae</taxon>
        <taxon>Rhizobium/Agrobacterium group</taxon>
        <taxon>Rhizobium</taxon>
    </lineage>
</organism>
<dbReference type="GO" id="GO:0005829">
    <property type="term" value="C:cytosol"/>
    <property type="evidence" value="ECO:0007669"/>
    <property type="project" value="TreeGrafter"/>
</dbReference>
<sequence>MRFDLTDLRLFLAVVEAGNITRGAAEVGLSLPAASERLRSMETVCGVLLLERGRRGVSPTPAGEALAHHARLIERQMAHMRGELSEHAKGVRATIQVLANTAAIMEFLPARLAPWLVKHPNIDLNLKERQSAEIARAIAAGHAEIGIFSDAVETGDLHLRDFATDRLVVVASKQWHLAEQKKITFRQVLDEDFIGLMDGALQSHVEDQARRLGAKLKMRLRVRSFEGICRLASSGAGIGIIPGTAAKRFRRSLPLSEVRIADAWAVRRLVLCCQSPDWLTSQARDLFDHLAVDV</sequence>
<dbReference type="PANTHER" id="PTHR30419">
    <property type="entry name" value="HTH-TYPE TRANSCRIPTIONAL REGULATOR YBHD"/>
    <property type="match status" value="1"/>
</dbReference>
<evidence type="ECO:0000313" key="7">
    <source>
        <dbReference type="Proteomes" id="UP000254939"/>
    </source>
</evidence>
<accession>A0A370KNJ0</accession>
<feature type="domain" description="HTH lysR-type" evidence="5">
    <location>
        <begin position="3"/>
        <end position="60"/>
    </location>
</feature>
<dbReference type="EMBL" id="NAAC01000016">
    <property type="protein sequence ID" value="RDJ10488.1"/>
    <property type="molecule type" value="Genomic_DNA"/>
</dbReference>
<dbReference type="Pfam" id="PF00126">
    <property type="entry name" value="HTH_1"/>
    <property type="match status" value="1"/>
</dbReference>
<dbReference type="InterPro" id="IPR050950">
    <property type="entry name" value="HTH-type_LysR_regulators"/>
</dbReference>
<evidence type="ECO:0000259" key="5">
    <source>
        <dbReference type="PROSITE" id="PS50931"/>
    </source>
</evidence>
<dbReference type="SUPFAM" id="SSF46785">
    <property type="entry name" value="Winged helix' DNA-binding domain"/>
    <property type="match status" value="1"/>
</dbReference>
<evidence type="ECO:0000256" key="2">
    <source>
        <dbReference type="ARBA" id="ARBA00023015"/>
    </source>
</evidence>
<dbReference type="InterPro" id="IPR005119">
    <property type="entry name" value="LysR_subst-bd"/>
</dbReference>
<dbReference type="GO" id="GO:0003677">
    <property type="term" value="F:DNA binding"/>
    <property type="evidence" value="ECO:0007669"/>
    <property type="project" value="UniProtKB-KW"/>
</dbReference>
<dbReference type="InterPro" id="IPR036388">
    <property type="entry name" value="WH-like_DNA-bd_sf"/>
</dbReference>
<dbReference type="RefSeq" id="WP_114713641.1">
    <property type="nucleotide sequence ID" value="NZ_KZ857259.1"/>
</dbReference>
<dbReference type="SUPFAM" id="SSF53850">
    <property type="entry name" value="Periplasmic binding protein-like II"/>
    <property type="match status" value="1"/>
</dbReference>
<comment type="caution">
    <text evidence="6">The sequence shown here is derived from an EMBL/GenBank/DDBJ whole genome shotgun (WGS) entry which is preliminary data.</text>
</comment>
<dbReference type="Gene3D" id="3.40.190.290">
    <property type="match status" value="1"/>
</dbReference>
<dbReference type="InterPro" id="IPR000847">
    <property type="entry name" value="LysR_HTH_N"/>
</dbReference>
<dbReference type="PROSITE" id="PS50931">
    <property type="entry name" value="HTH_LYSR"/>
    <property type="match status" value="1"/>
</dbReference>
<name>A0A370KNJ0_9HYPH</name>
<dbReference type="Proteomes" id="UP000254939">
    <property type="component" value="Unassembled WGS sequence"/>
</dbReference>
<dbReference type="GO" id="GO:0003700">
    <property type="term" value="F:DNA-binding transcription factor activity"/>
    <property type="evidence" value="ECO:0007669"/>
    <property type="project" value="InterPro"/>
</dbReference>
<evidence type="ECO:0000313" key="6">
    <source>
        <dbReference type="EMBL" id="RDJ10488.1"/>
    </source>
</evidence>
<evidence type="ECO:0000256" key="1">
    <source>
        <dbReference type="ARBA" id="ARBA00009437"/>
    </source>
</evidence>